<evidence type="ECO:0000256" key="1">
    <source>
        <dbReference type="ARBA" id="ARBA00001933"/>
    </source>
</evidence>
<dbReference type="InterPro" id="IPR015424">
    <property type="entry name" value="PyrdxlP-dep_Trfase"/>
</dbReference>
<comment type="function">
    <text evidence="2">Decarboxylates L-threonine-O-3-phosphate to yield (R)-1-amino-2-propanol O-2-phosphate, the precursor for the linkage between the nucleotide loop and the corrin ring in cobalamin.</text>
</comment>
<evidence type="ECO:0000256" key="5">
    <source>
        <dbReference type="ARBA" id="ARBA00022573"/>
    </source>
</evidence>
<feature type="domain" description="Aminotransferase class I/classII large" evidence="10">
    <location>
        <begin position="30"/>
        <end position="349"/>
    </location>
</feature>
<keyword evidence="7 11" id="KW-0456">Lyase</keyword>
<dbReference type="GO" id="GO:0048472">
    <property type="term" value="F:threonine-phosphate decarboxylase activity"/>
    <property type="evidence" value="ECO:0007669"/>
    <property type="project" value="UniProtKB-EC"/>
</dbReference>
<accession>A0ABV6DFT1</accession>
<evidence type="ECO:0000256" key="9">
    <source>
        <dbReference type="ARBA" id="ARBA00048531"/>
    </source>
</evidence>
<evidence type="ECO:0000256" key="2">
    <source>
        <dbReference type="ARBA" id="ARBA00003444"/>
    </source>
</evidence>
<organism evidence="11 12">
    <name type="scientific">Paenibacillus chartarius</name>
    <dbReference type="NCBI Taxonomy" id="747481"/>
    <lineage>
        <taxon>Bacteria</taxon>
        <taxon>Bacillati</taxon>
        <taxon>Bacillota</taxon>
        <taxon>Bacilli</taxon>
        <taxon>Bacillales</taxon>
        <taxon>Paenibacillaceae</taxon>
        <taxon>Paenibacillus</taxon>
    </lineage>
</organism>
<keyword evidence="6" id="KW-0663">Pyridoxal phosphate</keyword>
<evidence type="ECO:0000256" key="6">
    <source>
        <dbReference type="ARBA" id="ARBA00022898"/>
    </source>
</evidence>
<keyword evidence="5" id="KW-0169">Cobalamin biosynthesis</keyword>
<evidence type="ECO:0000256" key="8">
    <source>
        <dbReference type="ARBA" id="ARBA00029996"/>
    </source>
</evidence>
<dbReference type="EC" id="4.1.1.81" evidence="4"/>
<comment type="pathway">
    <text evidence="3">Cofactor biosynthesis; adenosylcobalamin biosynthesis.</text>
</comment>
<dbReference type="Gene3D" id="3.90.1150.10">
    <property type="entry name" value="Aspartate Aminotransferase, domain 1"/>
    <property type="match status" value="1"/>
</dbReference>
<dbReference type="Pfam" id="PF00155">
    <property type="entry name" value="Aminotran_1_2"/>
    <property type="match status" value="1"/>
</dbReference>
<dbReference type="EMBL" id="JBHLWN010000019">
    <property type="protein sequence ID" value="MFC0211492.1"/>
    <property type="molecule type" value="Genomic_DNA"/>
</dbReference>
<sequence length="372" mass="41120">MTLERYGHGGDLRTAAEAFGGEPGRFLDYSSNMNPFGPPPVVGSVLGERWRELAAYPDPAVRELRAALAGRYDISPDSILVGNGAAELIDLLVRVLRPETVALAQPAFVEYEQAVRHAGSRIHPIPLLAEQDFVLQREPLEPALRASGLLFLGQPNNPTGALVPQPLLELALEGGRPLALDEAFLDFVPDERNITLIRRAASQRNVFVIRSMTKFYAIPGVRLGFMVAHPDHIRMLQERQVPWSVNAMAQWIGCAVLQDAEYEERTRLWLQEERPWLADGLRRLGLHVVPGAAANYLLCRLPAQLAGRVDELQRSMGGQGILIRNAATFRGLEAGWLRLAVKLRADNERLLLTLGAVLDEMRGRFEGGGAER</sequence>
<dbReference type="InterPro" id="IPR015421">
    <property type="entry name" value="PyrdxlP-dep_Trfase_major"/>
</dbReference>
<protein>
    <recommendedName>
        <fullName evidence="4">threonine-phosphate decarboxylase</fullName>
        <ecNumber evidence="4">4.1.1.81</ecNumber>
    </recommendedName>
    <alternativeName>
        <fullName evidence="8">L-threonine-O-3-phosphate decarboxylase</fullName>
    </alternativeName>
</protein>
<evidence type="ECO:0000256" key="3">
    <source>
        <dbReference type="ARBA" id="ARBA00004953"/>
    </source>
</evidence>
<dbReference type="PANTHER" id="PTHR42885">
    <property type="entry name" value="HISTIDINOL-PHOSPHATE AMINOTRANSFERASE-RELATED"/>
    <property type="match status" value="1"/>
</dbReference>
<evidence type="ECO:0000313" key="11">
    <source>
        <dbReference type="EMBL" id="MFC0211492.1"/>
    </source>
</evidence>
<dbReference type="SUPFAM" id="SSF53383">
    <property type="entry name" value="PLP-dependent transferases"/>
    <property type="match status" value="1"/>
</dbReference>
<dbReference type="InterPro" id="IPR005860">
    <property type="entry name" value="CobD"/>
</dbReference>
<evidence type="ECO:0000256" key="4">
    <source>
        <dbReference type="ARBA" id="ARBA00012285"/>
    </source>
</evidence>
<gene>
    <name evidence="11" type="primary">cobD</name>
    <name evidence="11" type="ORF">ACFFK0_03345</name>
</gene>
<dbReference type="CDD" id="cd00609">
    <property type="entry name" value="AAT_like"/>
    <property type="match status" value="1"/>
</dbReference>
<dbReference type="Gene3D" id="3.40.640.10">
    <property type="entry name" value="Type I PLP-dependent aspartate aminotransferase-like (Major domain)"/>
    <property type="match status" value="1"/>
</dbReference>
<dbReference type="PANTHER" id="PTHR42885:SF1">
    <property type="entry name" value="THREONINE-PHOSPHATE DECARBOXYLASE"/>
    <property type="match status" value="1"/>
</dbReference>
<comment type="catalytic activity">
    <reaction evidence="9">
        <text>O-phospho-L-threonine + H(+) = (R)-1-aminopropan-2-yl phosphate + CO2</text>
        <dbReference type="Rhea" id="RHEA:11492"/>
        <dbReference type="ChEBI" id="CHEBI:15378"/>
        <dbReference type="ChEBI" id="CHEBI:16526"/>
        <dbReference type="ChEBI" id="CHEBI:58563"/>
        <dbReference type="ChEBI" id="CHEBI:58675"/>
        <dbReference type="EC" id="4.1.1.81"/>
    </reaction>
</comment>
<evidence type="ECO:0000256" key="7">
    <source>
        <dbReference type="ARBA" id="ARBA00023239"/>
    </source>
</evidence>
<name>A0ABV6DFT1_9BACL</name>
<dbReference type="InterPro" id="IPR004839">
    <property type="entry name" value="Aminotransferase_I/II_large"/>
</dbReference>
<evidence type="ECO:0000313" key="12">
    <source>
        <dbReference type="Proteomes" id="UP001589776"/>
    </source>
</evidence>
<dbReference type="InterPro" id="IPR015422">
    <property type="entry name" value="PyrdxlP-dep_Trfase_small"/>
</dbReference>
<comment type="caution">
    <text evidence="11">The sequence shown here is derived from an EMBL/GenBank/DDBJ whole genome shotgun (WGS) entry which is preliminary data.</text>
</comment>
<proteinExistence type="predicted"/>
<comment type="cofactor">
    <cofactor evidence="1">
        <name>pyridoxal 5'-phosphate</name>
        <dbReference type="ChEBI" id="CHEBI:597326"/>
    </cofactor>
</comment>
<dbReference type="RefSeq" id="WP_377468470.1">
    <property type="nucleotide sequence ID" value="NZ_JBHLWN010000019.1"/>
</dbReference>
<reference evidence="11 12" key="1">
    <citation type="submission" date="2024-09" db="EMBL/GenBank/DDBJ databases">
        <authorList>
            <person name="Sun Q."/>
            <person name="Mori K."/>
        </authorList>
    </citation>
    <scope>NUCLEOTIDE SEQUENCE [LARGE SCALE GENOMIC DNA]</scope>
    <source>
        <strain evidence="11 12">CCM 7759</strain>
    </source>
</reference>
<dbReference type="NCBIfam" id="TIGR01140">
    <property type="entry name" value="L_thr_O3P_dcar"/>
    <property type="match status" value="1"/>
</dbReference>
<dbReference type="Proteomes" id="UP001589776">
    <property type="component" value="Unassembled WGS sequence"/>
</dbReference>
<keyword evidence="12" id="KW-1185">Reference proteome</keyword>
<evidence type="ECO:0000259" key="10">
    <source>
        <dbReference type="Pfam" id="PF00155"/>
    </source>
</evidence>